<accession>A0ACB9B5P4</accession>
<reference evidence="1 2" key="2">
    <citation type="journal article" date="2022" name="Mol. Ecol. Resour.">
        <title>The genomes of chicory, endive, great burdock and yacon provide insights into Asteraceae paleo-polyploidization history and plant inulin production.</title>
        <authorList>
            <person name="Fan W."/>
            <person name="Wang S."/>
            <person name="Wang H."/>
            <person name="Wang A."/>
            <person name="Jiang F."/>
            <person name="Liu H."/>
            <person name="Zhao H."/>
            <person name="Xu D."/>
            <person name="Zhang Y."/>
        </authorList>
    </citation>
    <scope>NUCLEOTIDE SEQUENCE [LARGE SCALE GENOMIC DNA]</scope>
    <source>
        <strain evidence="2">cv. Niubang</strain>
    </source>
</reference>
<evidence type="ECO:0000313" key="1">
    <source>
        <dbReference type="EMBL" id="KAI3716005.1"/>
    </source>
</evidence>
<proteinExistence type="predicted"/>
<name>A0ACB9B5P4_ARCLA</name>
<gene>
    <name evidence="1" type="ORF">L6452_23034</name>
</gene>
<dbReference type="Proteomes" id="UP001055879">
    <property type="component" value="Linkage Group LG07"/>
</dbReference>
<evidence type="ECO:0000313" key="2">
    <source>
        <dbReference type="Proteomes" id="UP001055879"/>
    </source>
</evidence>
<comment type="caution">
    <text evidence="1">The sequence shown here is derived from an EMBL/GenBank/DDBJ whole genome shotgun (WGS) entry which is preliminary data.</text>
</comment>
<sequence>MITCVINHVGVRLSFLPTRRTLPYLTKTSSNFASLTCESRLLTSKFPIPFLLPTGIAHTTLSSSLVIGERSKRLRSALLPPFFGFE</sequence>
<protein>
    <submittedName>
        <fullName evidence="1">Uncharacterized protein</fullName>
    </submittedName>
</protein>
<keyword evidence="2" id="KW-1185">Reference proteome</keyword>
<organism evidence="1 2">
    <name type="scientific">Arctium lappa</name>
    <name type="common">Greater burdock</name>
    <name type="synonym">Lappa major</name>
    <dbReference type="NCBI Taxonomy" id="4217"/>
    <lineage>
        <taxon>Eukaryota</taxon>
        <taxon>Viridiplantae</taxon>
        <taxon>Streptophyta</taxon>
        <taxon>Embryophyta</taxon>
        <taxon>Tracheophyta</taxon>
        <taxon>Spermatophyta</taxon>
        <taxon>Magnoliopsida</taxon>
        <taxon>eudicotyledons</taxon>
        <taxon>Gunneridae</taxon>
        <taxon>Pentapetalae</taxon>
        <taxon>asterids</taxon>
        <taxon>campanulids</taxon>
        <taxon>Asterales</taxon>
        <taxon>Asteraceae</taxon>
        <taxon>Carduoideae</taxon>
        <taxon>Cardueae</taxon>
        <taxon>Arctiinae</taxon>
        <taxon>Arctium</taxon>
    </lineage>
</organism>
<dbReference type="EMBL" id="CM042053">
    <property type="protein sequence ID" value="KAI3716005.1"/>
    <property type="molecule type" value="Genomic_DNA"/>
</dbReference>
<reference evidence="2" key="1">
    <citation type="journal article" date="2022" name="Mol. Ecol. Resour.">
        <title>The genomes of chicory, endive, great burdock and yacon provide insights into Asteraceae palaeo-polyploidization history and plant inulin production.</title>
        <authorList>
            <person name="Fan W."/>
            <person name="Wang S."/>
            <person name="Wang H."/>
            <person name="Wang A."/>
            <person name="Jiang F."/>
            <person name="Liu H."/>
            <person name="Zhao H."/>
            <person name="Xu D."/>
            <person name="Zhang Y."/>
        </authorList>
    </citation>
    <scope>NUCLEOTIDE SEQUENCE [LARGE SCALE GENOMIC DNA]</scope>
    <source>
        <strain evidence="2">cv. Niubang</strain>
    </source>
</reference>